<dbReference type="InterPro" id="IPR008920">
    <property type="entry name" value="TF_FadR/GntR_C"/>
</dbReference>
<dbReference type="AlphaFoldDB" id="A0A1G8I5R9"/>
<name>A0A1G8I5R9_9NOCA</name>
<sequence length="143" mass="15011">MPASTLLRDVAEMRRSVGADAARLCAERANETQLARVLAMAHGYPDRPVGVAELTAADISFWDAVVDGSGNIAYRLALNTLRQGFLAIGVEHLVGLLEEYSDRDAHIALAAIIARRDGAAAHDRATALLGTFTSAVATADGAP</sequence>
<reference evidence="5 6" key="1">
    <citation type="submission" date="2016-10" db="EMBL/GenBank/DDBJ databases">
        <authorList>
            <person name="de Groot N.N."/>
        </authorList>
    </citation>
    <scope>NUCLEOTIDE SEQUENCE [LARGE SCALE GENOMIC DNA]</scope>
    <source>
        <strain evidence="5 6">DSM 44892</strain>
    </source>
</reference>
<dbReference type="EMBL" id="FNDN01000005">
    <property type="protein sequence ID" value="SDI14101.1"/>
    <property type="molecule type" value="Genomic_DNA"/>
</dbReference>
<dbReference type="SMART" id="SM00895">
    <property type="entry name" value="FCD"/>
    <property type="match status" value="1"/>
</dbReference>
<dbReference type="Gene3D" id="1.20.120.530">
    <property type="entry name" value="GntR ligand-binding domain-like"/>
    <property type="match status" value="1"/>
</dbReference>
<evidence type="ECO:0000313" key="6">
    <source>
        <dbReference type="Proteomes" id="UP000183263"/>
    </source>
</evidence>
<evidence type="ECO:0000259" key="4">
    <source>
        <dbReference type="SMART" id="SM00895"/>
    </source>
</evidence>
<dbReference type="InterPro" id="IPR011711">
    <property type="entry name" value="GntR_C"/>
</dbReference>
<keyword evidence="6" id="KW-1185">Reference proteome</keyword>
<evidence type="ECO:0000256" key="3">
    <source>
        <dbReference type="ARBA" id="ARBA00023163"/>
    </source>
</evidence>
<dbReference type="Pfam" id="PF07729">
    <property type="entry name" value="FCD"/>
    <property type="match status" value="1"/>
</dbReference>
<keyword evidence="1" id="KW-0805">Transcription regulation</keyword>
<feature type="domain" description="GntR C-terminal" evidence="4">
    <location>
        <begin position="9"/>
        <end position="131"/>
    </location>
</feature>
<keyword evidence="2" id="KW-0238">DNA-binding</keyword>
<evidence type="ECO:0000256" key="1">
    <source>
        <dbReference type="ARBA" id="ARBA00023015"/>
    </source>
</evidence>
<dbReference type="SUPFAM" id="SSF48008">
    <property type="entry name" value="GntR ligand-binding domain-like"/>
    <property type="match status" value="1"/>
</dbReference>
<protein>
    <submittedName>
        <fullName evidence="5">FCD domain-containing protein</fullName>
    </submittedName>
</protein>
<evidence type="ECO:0000256" key="2">
    <source>
        <dbReference type="ARBA" id="ARBA00023125"/>
    </source>
</evidence>
<gene>
    <name evidence="5" type="ORF">SAMN05444695_105164</name>
</gene>
<organism evidence="5 6">
    <name type="scientific">Rhodococcus triatomae</name>
    <dbReference type="NCBI Taxonomy" id="300028"/>
    <lineage>
        <taxon>Bacteria</taxon>
        <taxon>Bacillati</taxon>
        <taxon>Actinomycetota</taxon>
        <taxon>Actinomycetes</taxon>
        <taxon>Mycobacteriales</taxon>
        <taxon>Nocardiaceae</taxon>
        <taxon>Rhodococcus</taxon>
    </lineage>
</organism>
<dbReference type="GO" id="GO:0003677">
    <property type="term" value="F:DNA binding"/>
    <property type="evidence" value="ECO:0007669"/>
    <property type="project" value="UniProtKB-KW"/>
</dbReference>
<keyword evidence="3" id="KW-0804">Transcription</keyword>
<dbReference type="Proteomes" id="UP000183263">
    <property type="component" value="Unassembled WGS sequence"/>
</dbReference>
<proteinExistence type="predicted"/>
<evidence type="ECO:0000313" key="5">
    <source>
        <dbReference type="EMBL" id="SDI14101.1"/>
    </source>
</evidence>
<accession>A0A1G8I5R9</accession>